<keyword evidence="2" id="KW-1185">Reference proteome</keyword>
<dbReference type="OrthoDB" id="2991685at2"/>
<reference evidence="1 2" key="1">
    <citation type="submission" date="2019-02" db="EMBL/GenBank/DDBJ databases">
        <title>Deep-cultivation of Planctomycetes and their phenomic and genomic characterization uncovers novel biology.</title>
        <authorList>
            <person name="Wiegand S."/>
            <person name="Jogler M."/>
            <person name="Boedeker C."/>
            <person name="Pinto D."/>
            <person name="Vollmers J."/>
            <person name="Rivas-Marin E."/>
            <person name="Kohn T."/>
            <person name="Peeters S.H."/>
            <person name="Heuer A."/>
            <person name="Rast P."/>
            <person name="Oberbeckmann S."/>
            <person name="Bunk B."/>
            <person name="Jeske O."/>
            <person name="Meyerdierks A."/>
            <person name="Storesund J.E."/>
            <person name="Kallscheuer N."/>
            <person name="Luecker S."/>
            <person name="Lage O.M."/>
            <person name="Pohl T."/>
            <person name="Merkel B.J."/>
            <person name="Hornburger P."/>
            <person name="Mueller R.-W."/>
            <person name="Bruemmer F."/>
            <person name="Labrenz M."/>
            <person name="Spormann A.M."/>
            <person name="Op den Camp H."/>
            <person name="Overmann J."/>
            <person name="Amann R."/>
            <person name="Jetten M.S.M."/>
            <person name="Mascher T."/>
            <person name="Medema M.H."/>
            <person name="Devos D.P."/>
            <person name="Kaster A.-K."/>
            <person name="Ovreas L."/>
            <person name="Rohde M."/>
            <person name="Galperin M.Y."/>
            <person name="Jogler C."/>
        </authorList>
    </citation>
    <scope>NUCLEOTIDE SEQUENCE [LARGE SCALE GENOMIC DNA]</scope>
    <source>
        <strain evidence="1 2">Pla110</strain>
    </source>
</reference>
<dbReference type="KEGG" id="plon:Pla110_30740"/>
<evidence type="ECO:0000313" key="1">
    <source>
        <dbReference type="EMBL" id="QDU81333.1"/>
    </source>
</evidence>
<dbReference type="AlphaFoldDB" id="A0A518CQ23"/>
<dbReference type="Proteomes" id="UP000317178">
    <property type="component" value="Chromosome"/>
</dbReference>
<gene>
    <name evidence="1" type="ORF">Pla110_30740</name>
</gene>
<sequence length="227" mass="26259">MVFHHFRKLFERFITDSKQNSPEDVVDFVEELLSLGYLKYAQGEYHSTIKEQLISSVKAGAIITDWDDDCVGMDRRSYPADNEALAEGAIGECIRLMVPVLKAENICVDLIADHFDEDRYTVEINGNRHLIYTQQYVEQSIYHPDGADIWTVALMRLLEVLNSMFEEVGSSERVFAHMGGNDGRIIVISEEMYQHYLRHIELFERSEKLQTASEVRSELHVDVYDMK</sequence>
<protein>
    <submittedName>
        <fullName evidence="1">Uncharacterized protein</fullName>
    </submittedName>
</protein>
<dbReference type="RefSeq" id="WP_144996586.1">
    <property type="nucleotide sequence ID" value="NZ_CP036281.1"/>
</dbReference>
<organism evidence="1 2">
    <name type="scientific">Polystyrenella longa</name>
    <dbReference type="NCBI Taxonomy" id="2528007"/>
    <lineage>
        <taxon>Bacteria</taxon>
        <taxon>Pseudomonadati</taxon>
        <taxon>Planctomycetota</taxon>
        <taxon>Planctomycetia</taxon>
        <taxon>Planctomycetales</taxon>
        <taxon>Planctomycetaceae</taxon>
        <taxon>Polystyrenella</taxon>
    </lineage>
</organism>
<evidence type="ECO:0000313" key="2">
    <source>
        <dbReference type="Proteomes" id="UP000317178"/>
    </source>
</evidence>
<proteinExistence type="predicted"/>
<dbReference type="EMBL" id="CP036281">
    <property type="protein sequence ID" value="QDU81333.1"/>
    <property type="molecule type" value="Genomic_DNA"/>
</dbReference>
<name>A0A518CQ23_9PLAN</name>
<accession>A0A518CQ23</accession>